<name>A0A285RHT6_9FIRM</name>
<dbReference type="GO" id="GO:0016020">
    <property type="term" value="C:membrane"/>
    <property type="evidence" value="ECO:0007669"/>
    <property type="project" value="UniProtKB-SubCell"/>
</dbReference>
<dbReference type="GO" id="GO:0006508">
    <property type="term" value="P:proteolysis"/>
    <property type="evidence" value="ECO:0007669"/>
    <property type="project" value="UniProtKB-KW"/>
</dbReference>
<dbReference type="InterPro" id="IPR035952">
    <property type="entry name" value="Rhomboid-like_sf"/>
</dbReference>
<evidence type="ECO:0000313" key="7">
    <source>
        <dbReference type="Proteomes" id="UP000219563"/>
    </source>
</evidence>
<proteinExistence type="predicted"/>
<dbReference type="EMBL" id="OBMR01000002">
    <property type="protein sequence ID" value="SOB91992.1"/>
    <property type="molecule type" value="Genomic_DNA"/>
</dbReference>
<feature type="transmembrane region" description="Helical" evidence="5">
    <location>
        <begin position="100"/>
        <end position="121"/>
    </location>
</feature>
<sequence length="287" mass="33521">MLNKLEKKFGKYAIRNLTLYLLLGYAVGYCLLFGEKYTGVPYISYLTLEPYYIIHDLQIWRLFTWVLIPPRISIIWAVFMFILYYQLGGVLENTWGTFRFNVYIFGGILFTIIGAFLTYFINGDPYASIGGVVSTYYINLSIFLAFSMYFPDMQLLLYFVIPVKMKWLSIFYVVIIGYEVLANLLTGNWAAAVPIIASLLNFVIFYFSTKNMTRFNPKDIHRRNEFKRQATPPRTQYRDGTPIARHKCAVCGRTELTNPGLEFRFCSKCNGNYEYCSDHLFTHNHIR</sequence>
<feature type="transmembrane region" description="Helical" evidence="5">
    <location>
        <begin position="12"/>
        <end position="34"/>
    </location>
</feature>
<feature type="transmembrane region" description="Helical" evidence="5">
    <location>
        <begin position="156"/>
        <end position="177"/>
    </location>
</feature>
<organism evidence="6 7">
    <name type="scientific">Pseudobutyrivibrio ruminis DSM 9787</name>
    <dbReference type="NCBI Taxonomy" id="1123011"/>
    <lineage>
        <taxon>Bacteria</taxon>
        <taxon>Bacillati</taxon>
        <taxon>Bacillota</taxon>
        <taxon>Clostridia</taxon>
        <taxon>Lachnospirales</taxon>
        <taxon>Lachnospiraceae</taxon>
        <taxon>Pseudobutyrivibrio</taxon>
    </lineage>
</organism>
<evidence type="ECO:0000313" key="6">
    <source>
        <dbReference type="EMBL" id="SOB91992.1"/>
    </source>
</evidence>
<feature type="transmembrane region" description="Helical" evidence="5">
    <location>
        <begin position="189"/>
        <end position="208"/>
    </location>
</feature>
<evidence type="ECO:0000256" key="5">
    <source>
        <dbReference type="SAM" id="Phobius"/>
    </source>
</evidence>
<evidence type="ECO:0000256" key="4">
    <source>
        <dbReference type="ARBA" id="ARBA00023136"/>
    </source>
</evidence>
<keyword evidence="4 5" id="KW-0472">Membrane</keyword>
<keyword evidence="6" id="KW-0378">Hydrolase</keyword>
<gene>
    <name evidence="6" type="ORF">SAMN02910411_0843</name>
</gene>
<accession>A0A285RHT6</accession>
<evidence type="ECO:0000256" key="3">
    <source>
        <dbReference type="ARBA" id="ARBA00022989"/>
    </source>
</evidence>
<dbReference type="SUPFAM" id="SSF144091">
    <property type="entry name" value="Rhomboid-like"/>
    <property type="match status" value="1"/>
</dbReference>
<keyword evidence="2 5" id="KW-0812">Transmembrane</keyword>
<dbReference type="Proteomes" id="UP000219563">
    <property type="component" value="Unassembled WGS sequence"/>
</dbReference>
<protein>
    <submittedName>
        <fullName evidence="6">Membrane associated serine protease, rhomboid family</fullName>
    </submittedName>
</protein>
<keyword evidence="3 5" id="KW-1133">Transmembrane helix</keyword>
<keyword evidence="6" id="KW-0645">Protease</keyword>
<evidence type="ECO:0000256" key="2">
    <source>
        <dbReference type="ARBA" id="ARBA00022692"/>
    </source>
</evidence>
<comment type="subcellular location">
    <subcellularLocation>
        <location evidence="1">Membrane</location>
        <topology evidence="1">Multi-pass membrane protein</topology>
    </subcellularLocation>
</comment>
<dbReference type="RefSeq" id="WP_242961981.1">
    <property type="nucleotide sequence ID" value="NZ_OBMR01000002.1"/>
</dbReference>
<feature type="transmembrane region" description="Helical" evidence="5">
    <location>
        <begin position="68"/>
        <end position="88"/>
    </location>
</feature>
<reference evidence="6 7" key="1">
    <citation type="submission" date="2017-08" db="EMBL/GenBank/DDBJ databases">
        <authorList>
            <person name="de Groot N.N."/>
        </authorList>
    </citation>
    <scope>NUCLEOTIDE SEQUENCE [LARGE SCALE GENOMIC DNA]</scope>
    <source>
        <strain evidence="6 7">DSM 9787</strain>
    </source>
</reference>
<dbReference type="AlphaFoldDB" id="A0A285RHT6"/>
<feature type="transmembrane region" description="Helical" evidence="5">
    <location>
        <begin position="127"/>
        <end position="149"/>
    </location>
</feature>
<evidence type="ECO:0000256" key="1">
    <source>
        <dbReference type="ARBA" id="ARBA00004141"/>
    </source>
</evidence>
<dbReference type="GO" id="GO:0008233">
    <property type="term" value="F:peptidase activity"/>
    <property type="evidence" value="ECO:0007669"/>
    <property type="project" value="UniProtKB-KW"/>
</dbReference>